<name>A0ABS2X9E1_POLSP</name>
<evidence type="ECO:0000256" key="5">
    <source>
        <dbReference type="ARBA" id="ARBA00023242"/>
    </source>
</evidence>
<organism evidence="8 9">
    <name type="scientific">Polyodon spathula</name>
    <name type="common">North American paddlefish</name>
    <name type="synonym">Squalus spathula</name>
    <dbReference type="NCBI Taxonomy" id="7913"/>
    <lineage>
        <taxon>Eukaryota</taxon>
        <taxon>Metazoa</taxon>
        <taxon>Chordata</taxon>
        <taxon>Craniata</taxon>
        <taxon>Vertebrata</taxon>
        <taxon>Euteleostomi</taxon>
        <taxon>Actinopterygii</taxon>
        <taxon>Chondrostei</taxon>
        <taxon>Acipenseriformes</taxon>
        <taxon>Polyodontidae</taxon>
        <taxon>Polyodon</taxon>
    </lineage>
</organism>
<feature type="compositionally biased region" description="Low complexity" evidence="7">
    <location>
        <begin position="86"/>
        <end position="98"/>
    </location>
</feature>
<dbReference type="EMBL" id="JAAWVQ010003804">
    <property type="protein sequence ID" value="MBN3270688.1"/>
    <property type="molecule type" value="Genomic_DNA"/>
</dbReference>
<protein>
    <submittedName>
        <fullName evidence="8">MAD4 protein</fullName>
    </submittedName>
</protein>
<feature type="region of interest" description="Disordered" evidence="7">
    <location>
        <begin position="68"/>
        <end position="106"/>
    </location>
</feature>
<accession>A0ABS2X9E1</accession>
<gene>
    <name evidence="8" type="primary">Mxd4</name>
    <name evidence="8" type="ORF">GTO93_0010779</name>
</gene>
<proteinExistence type="predicted"/>
<comment type="subcellular location">
    <subcellularLocation>
        <location evidence="1">Nucleus</location>
    </subcellularLocation>
</comment>
<feature type="non-terminal residue" evidence="8">
    <location>
        <position position="1"/>
    </location>
</feature>
<evidence type="ECO:0000256" key="3">
    <source>
        <dbReference type="ARBA" id="ARBA00023125"/>
    </source>
</evidence>
<evidence type="ECO:0000256" key="7">
    <source>
        <dbReference type="SAM" id="MobiDB-lite"/>
    </source>
</evidence>
<evidence type="ECO:0000256" key="2">
    <source>
        <dbReference type="ARBA" id="ARBA00023015"/>
    </source>
</evidence>
<feature type="coiled-coil region" evidence="6">
    <location>
        <begin position="3"/>
        <end position="37"/>
    </location>
</feature>
<dbReference type="PANTHER" id="PTHR11969:SF4">
    <property type="entry name" value="MAX DIMERIZATION PROTEIN 4"/>
    <property type="match status" value="1"/>
</dbReference>
<keyword evidence="2" id="KW-0805">Transcription regulation</keyword>
<dbReference type="PANTHER" id="PTHR11969">
    <property type="entry name" value="MAX DIMERIZATION, MAD"/>
    <property type="match status" value="1"/>
</dbReference>
<evidence type="ECO:0000256" key="4">
    <source>
        <dbReference type="ARBA" id="ARBA00023163"/>
    </source>
</evidence>
<evidence type="ECO:0000313" key="8">
    <source>
        <dbReference type="EMBL" id="MBN3270688.1"/>
    </source>
</evidence>
<keyword evidence="4" id="KW-0804">Transcription</keyword>
<keyword evidence="3" id="KW-0238">DNA-binding</keyword>
<comment type="caution">
    <text evidence="8">The sequence shown here is derived from an EMBL/GenBank/DDBJ whole genome shotgun (WGS) entry which is preliminary data.</text>
</comment>
<evidence type="ECO:0000256" key="1">
    <source>
        <dbReference type="ARBA" id="ARBA00004123"/>
    </source>
</evidence>
<keyword evidence="5" id="KW-0539">Nucleus</keyword>
<feature type="non-terminal residue" evidence="8">
    <location>
        <position position="106"/>
    </location>
</feature>
<reference evidence="8" key="1">
    <citation type="journal article" date="2021" name="Cell">
        <title>Tracing the genetic footprints of vertebrate landing in non-teleost ray-finned fishes.</title>
        <authorList>
            <person name="Bi X."/>
            <person name="Wang K."/>
            <person name="Yang L."/>
            <person name="Pan H."/>
            <person name="Jiang H."/>
            <person name="Wei Q."/>
            <person name="Fang M."/>
            <person name="Yu H."/>
            <person name="Zhu C."/>
            <person name="Cai Y."/>
            <person name="He Y."/>
            <person name="Gan X."/>
            <person name="Zeng H."/>
            <person name="Yu D."/>
            <person name="Zhu Y."/>
            <person name="Jiang H."/>
            <person name="Qiu Q."/>
            <person name="Yang H."/>
            <person name="Zhang Y.E."/>
            <person name="Wang W."/>
            <person name="Zhu M."/>
            <person name="He S."/>
            <person name="Zhang G."/>
        </authorList>
    </citation>
    <scope>NUCLEOTIDE SEQUENCE</scope>
    <source>
        <strain evidence="8">Pddl_001</strain>
    </source>
</reference>
<evidence type="ECO:0000313" key="9">
    <source>
        <dbReference type="Proteomes" id="UP001166093"/>
    </source>
</evidence>
<dbReference type="Proteomes" id="UP001166093">
    <property type="component" value="Unassembled WGS sequence"/>
</dbReference>
<sequence length="106" mass="12022">SPLQKLEEQDRKALNMKEQLQREHRYLKRRLEQLSVQGLERIRMDSMGSTISTDSEQDVDIEGMEFTPGEMDSLGSISDGDDHYSVESSSSNGSFSHSCRLQARPS</sequence>
<keyword evidence="9" id="KW-1185">Reference proteome</keyword>
<keyword evidence="6" id="KW-0175">Coiled coil</keyword>
<evidence type="ECO:0000256" key="6">
    <source>
        <dbReference type="SAM" id="Coils"/>
    </source>
</evidence>